<dbReference type="SUPFAM" id="SSF117143">
    <property type="entry name" value="Flagellar hook protein flgE"/>
    <property type="match status" value="1"/>
</dbReference>
<evidence type="ECO:0000313" key="9">
    <source>
        <dbReference type="EMBL" id="CUU41450.1"/>
    </source>
</evidence>
<dbReference type="GO" id="GO:0030694">
    <property type="term" value="C:bacterial-type flagellum basal body, rod"/>
    <property type="evidence" value="ECO:0007669"/>
    <property type="project" value="UniProtKB-UniRule"/>
</dbReference>
<sequence>MENASLVGLSRQVTLRRELDVIANNLANLTTTGFKAERVVFEEYMMPVARDETFRRTDRRVSFVQDLATAHDQAPGALKTTGNPLDLAIEGDAFFTVELPGGEQRYQRNGSFEINRDGELVTHEGFRVVGDSGPIRFEPTDNNINIAADGSISTVNGNTTSNRGKLKLSRFGDPRALDKDGVSTWRSNAPAEAQLPTTRVIQGAVEQSNVQPVVQLTRMMDVTRSYTTLASLMKSGDDLRQEAIKTLADVQS</sequence>
<dbReference type="NCBIfam" id="TIGR03506">
    <property type="entry name" value="FlgEFG_subfam"/>
    <property type="match status" value="1"/>
</dbReference>
<dbReference type="GO" id="GO:0071978">
    <property type="term" value="P:bacterial-type flagellum-dependent swarming motility"/>
    <property type="evidence" value="ECO:0007669"/>
    <property type="project" value="TreeGrafter"/>
</dbReference>
<evidence type="ECO:0000256" key="2">
    <source>
        <dbReference type="ARBA" id="ARBA00009677"/>
    </source>
</evidence>
<dbReference type="RefSeq" id="WP_055036684.1">
    <property type="nucleotide sequence ID" value="NZ_AP014854.2"/>
</dbReference>
<proteinExistence type="inferred from homology"/>
<dbReference type="InterPro" id="IPR053967">
    <property type="entry name" value="LlgE_F_G-like_D1"/>
</dbReference>
<dbReference type="PATRIC" id="fig|1079.6.peg.1033"/>
<keyword evidence="3 4" id="KW-0975">Bacterial flagellum</keyword>
<feature type="domain" description="Flagellar basal body rod protein N-terminal" evidence="5">
    <location>
        <begin position="7"/>
        <end position="35"/>
    </location>
</feature>
<evidence type="ECO:0000259" key="5">
    <source>
        <dbReference type="Pfam" id="PF00460"/>
    </source>
</evidence>
<evidence type="ECO:0000256" key="3">
    <source>
        <dbReference type="ARBA" id="ARBA00023143"/>
    </source>
</evidence>
<organism evidence="9 10">
    <name type="scientific">Blastochloris viridis</name>
    <name type="common">Rhodopseudomonas viridis</name>
    <dbReference type="NCBI Taxonomy" id="1079"/>
    <lineage>
        <taxon>Bacteria</taxon>
        <taxon>Pseudomonadati</taxon>
        <taxon>Pseudomonadota</taxon>
        <taxon>Alphaproteobacteria</taxon>
        <taxon>Hyphomicrobiales</taxon>
        <taxon>Blastochloridaceae</taxon>
        <taxon>Blastochloris</taxon>
    </lineage>
</organism>
<dbReference type="NCBIfam" id="TIGR02490">
    <property type="entry name" value="flgF"/>
    <property type="match status" value="1"/>
</dbReference>
<keyword evidence="8" id="KW-0969">Cilium</keyword>
<dbReference type="PANTHER" id="PTHR30435">
    <property type="entry name" value="FLAGELLAR PROTEIN"/>
    <property type="match status" value="1"/>
</dbReference>
<keyword evidence="8" id="KW-0966">Cell projection</keyword>
<dbReference type="EMBL" id="AP014854">
    <property type="protein sequence ID" value="BAR97914.1"/>
    <property type="molecule type" value="Genomic_DNA"/>
</dbReference>
<evidence type="ECO:0000259" key="7">
    <source>
        <dbReference type="Pfam" id="PF22692"/>
    </source>
</evidence>
<dbReference type="STRING" id="1079.BVIR_998"/>
<comment type="subunit">
    <text evidence="4">The basal body constitutes a major portion of the flagellar organelle and consists of five rings (E,L,P,S, and M) mounted on a central rod. The rod consists of about 26 subunits of FlgG in the distal portion, and FlgB, FlgC and FlgF are thought to build up the proximal portion of the rod with about 6 subunits each.</text>
</comment>
<comment type="similarity">
    <text evidence="2 4">Belongs to the flagella basal body rod proteins family.</text>
</comment>
<dbReference type="InterPro" id="IPR010930">
    <property type="entry name" value="Flg_bb/hook_C_dom"/>
</dbReference>
<dbReference type="Pfam" id="PF22692">
    <property type="entry name" value="LlgE_F_G_D1"/>
    <property type="match status" value="1"/>
</dbReference>
<reference evidence="10" key="3">
    <citation type="journal article" date="2016" name="Genome Announc.">
        <title>Revised genome sequence of the purple photosynthetic bacterium Blastochloris viridis.</title>
        <authorList>
            <person name="Liu L.N."/>
            <person name="Faulkner M."/>
            <person name="Liu X."/>
            <person name="Huang F."/>
            <person name="Darby A.C."/>
            <person name="Hall N."/>
        </authorList>
    </citation>
    <scope>NUCLEOTIDE SEQUENCE [LARGE SCALE GENOMIC DNA]</scope>
    <source>
        <strain evidence="10">ATCC 19567 / DSM 133 / F</strain>
    </source>
</reference>
<evidence type="ECO:0000256" key="4">
    <source>
        <dbReference type="RuleBase" id="RU362116"/>
    </source>
</evidence>
<keyword evidence="10" id="KW-1185">Reference proteome</keyword>
<dbReference type="EMBL" id="LN907867">
    <property type="protein sequence ID" value="CUU41450.1"/>
    <property type="molecule type" value="Genomic_DNA"/>
</dbReference>
<dbReference type="OrthoDB" id="9804559at2"/>
<dbReference type="PANTHER" id="PTHR30435:SF19">
    <property type="entry name" value="FLAGELLAR BASAL-BODY ROD PROTEIN FLGG"/>
    <property type="match status" value="1"/>
</dbReference>
<dbReference type="KEGG" id="bvr:BVIR_998"/>
<dbReference type="Pfam" id="PF06429">
    <property type="entry name" value="Flg_bbr_C"/>
    <property type="match status" value="1"/>
</dbReference>
<dbReference type="InterPro" id="IPR037925">
    <property type="entry name" value="FlgE/F/G-like"/>
</dbReference>
<keyword evidence="8" id="KW-0282">Flagellum</keyword>
<feature type="domain" description="Flagellar basal-body/hook protein C-terminal" evidence="6">
    <location>
        <begin position="202"/>
        <end position="245"/>
    </location>
</feature>
<evidence type="ECO:0000256" key="1">
    <source>
        <dbReference type="ARBA" id="ARBA00004117"/>
    </source>
</evidence>
<comment type="subcellular location">
    <subcellularLocation>
        <location evidence="1 4">Bacterial flagellum basal body</location>
    </subcellularLocation>
</comment>
<dbReference type="InterPro" id="IPR012836">
    <property type="entry name" value="FlgF"/>
</dbReference>
<feature type="domain" description="Flagellar hook protein FlgE/F/G-like D1" evidence="7">
    <location>
        <begin position="88"/>
        <end position="153"/>
    </location>
</feature>
<evidence type="ECO:0000313" key="8">
    <source>
        <dbReference type="EMBL" id="BAR97914.1"/>
    </source>
</evidence>
<name>A0A0H5BA56_BLAVI</name>
<gene>
    <name evidence="9" type="primary">flgG_2</name>
    <name evidence="8" type="ORF">BV133_321</name>
    <name evidence="9" type="ORF">BVIRIDIS_04410</name>
</gene>
<protein>
    <recommendedName>
        <fullName evidence="4">Flagellar basal-body rod protein FlgF</fullName>
    </recommendedName>
</protein>
<reference evidence="8" key="1">
    <citation type="journal article" date="2015" name="Genome Announc.">
        <title>Complete Genome Sequence of the Bacteriochlorophyll b-Producing Photosynthetic Bacterium Blastochloris viridis.</title>
        <authorList>
            <person name="Tsukatani Y."/>
            <person name="Hirose Y."/>
            <person name="Harada J."/>
            <person name="Misawa N."/>
            <person name="Mori K."/>
            <person name="Inoue K."/>
            <person name="Tamiaki H."/>
        </authorList>
    </citation>
    <scope>NUCLEOTIDE SEQUENCE [LARGE SCALE GENOMIC DNA]</scope>
    <source>
        <strain evidence="8">DSM 133</strain>
    </source>
</reference>
<evidence type="ECO:0000259" key="6">
    <source>
        <dbReference type="Pfam" id="PF06429"/>
    </source>
</evidence>
<evidence type="ECO:0000313" key="10">
    <source>
        <dbReference type="Proteomes" id="UP000065734"/>
    </source>
</evidence>
<dbReference type="InterPro" id="IPR020013">
    <property type="entry name" value="Flagellar_FlgE/F/G"/>
</dbReference>
<dbReference type="AlphaFoldDB" id="A0A0H5BA56"/>
<reference evidence="9" key="2">
    <citation type="submission" date="2015-11" db="EMBL/GenBank/DDBJ databases">
        <authorList>
            <person name="Zhang Y."/>
            <person name="Guo Z."/>
        </authorList>
    </citation>
    <scope>NUCLEOTIDE SEQUENCE</scope>
    <source>
        <strain evidence="9">1</strain>
    </source>
</reference>
<dbReference type="InterPro" id="IPR001444">
    <property type="entry name" value="Flag_bb_rod_N"/>
</dbReference>
<dbReference type="Proteomes" id="UP000065734">
    <property type="component" value="Chromosome I"/>
</dbReference>
<accession>A0A0H5BA56</accession>
<dbReference type="Pfam" id="PF00460">
    <property type="entry name" value="Flg_bb_rod"/>
    <property type="match status" value="1"/>
</dbReference>